<dbReference type="GO" id="GO:0071555">
    <property type="term" value="P:cell wall organization"/>
    <property type="evidence" value="ECO:0007669"/>
    <property type="project" value="UniProtKB-KW"/>
</dbReference>
<name>A0A1J6KD09_NICAT</name>
<keyword evidence="4 6" id="KW-0134">Cell wall</keyword>
<dbReference type="GeneID" id="109215101"/>
<reference evidence="7" key="1">
    <citation type="submission" date="2016-11" db="EMBL/GenBank/DDBJ databases">
        <title>The genome of Nicotiana attenuata.</title>
        <authorList>
            <person name="Xu S."/>
            <person name="Brockmoeller T."/>
            <person name="Gaquerel E."/>
            <person name="Navarro A."/>
            <person name="Kuhl H."/>
            <person name="Gase K."/>
            <person name="Ling Z."/>
            <person name="Zhou W."/>
            <person name="Kreitzer C."/>
            <person name="Stanke M."/>
            <person name="Tang H."/>
            <person name="Lyons E."/>
            <person name="Pandey P."/>
            <person name="Pandey S.P."/>
            <person name="Timmermann B."/>
            <person name="Baldwin I.T."/>
        </authorList>
    </citation>
    <scope>NUCLEOTIDE SEQUENCE [LARGE SCALE GENOMIC DNA]</scope>
    <source>
        <strain evidence="7">UT</strain>
    </source>
</reference>
<dbReference type="AlphaFoldDB" id="A0A1J6KD09"/>
<organism evidence="7 8">
    <name type="scientific">Nicotiana attenuata</name>
    <name type="common">Coyote tobacco</name>
    <dbReference type="NCBI Taxonomy" id="49451"/>
    <lineage>
        <taxon>Eukaryota</taxon>
        <taxon>Viridiplantae</taxon>
        <taxon>Streptophyta</taxon>
        <taxon>Embryophyta</taxon>
        <taxon>Tracheophyta</taxon>
        <taxon>Spermatophyta</taxon>
        <taxon>Magnoliopsida</taxon>
        <taxon>eudicotyledons</taxon>
        <taxon>Gunneridae</taxon>
        <taxon>Pentapetalae</taxon>
        <taxon>asterids</taxon>
        <taxon>lamiids</taxon>
        <taxon>Solanales</taxon>
        <taxon>Solanaceae</taxon>
        <taxon>Nicotianoideae</taxon>
        <taxon>Nicotianeae</taxon>
        <taxon>Nicotiana</taxon>
    </lineage>
</organism>
<dbReference type="Pfam" id="PF03283">
    <property type="entry name" value="PAE"/>
    <property type="match status" value="2"/>
</dbReference>
<evidence type="ECO:0000256" key="2">
    <source>
        <dbReference type="ARBA" id="ARBA00004191"/>
    </source>
</evidence>
<dbReference type="KEGG" id="nau:109215101"/>
<keyword evidence="8" id="KW-1185">Reference proteome</keyword>
<evidence type="ECO:0000313" key="7">
    <source>
        <dbReference type="EMBL" id="OIT26596.1"/>
    </source>
</evidence>
<comment type="caution">
    <text evidence="7">The sequence shown here is derived from an EMBL/GenBank/DDBJ whole genome shotgun (WGS) entry which is preliminary data.</text>
</comment>
<accession>A0A1J6KD09</accession>
<dbReference type="PANTHER" id="PTHR21562:SF65">
    <property type="entry name" value="PECTIN ACETYLESTERASE"/>
    <property type="match status" value="1"/>
</dbReference>
<feature type="signal peptide" evidence="6">
    <location>
        <begin position="1"/>
        <end position="18"/>
    </location>
</feature>
<keyword evidence="5 6" id="KW-0961">Cell wall biogenesis/degradation</keyword>
<comment type="similarity">
    <text evidence="3 6">Belongs to the pectinacetylesterase family.</text>
</comment>
<evidence type="ECO:0000256" key="5">
    <source>
        <dbReference type="ARBA" id="ARBA00023316"/>
    </source>
</evidence>
<dbReference type="EMBL" id="MJEQ01002754">
    <property type="protein sequence ID" value="OIT26596.1"/>
    <property type="molecule type" value="Genomic_DNA"/>
</dbReference>
<evidence type="ECO:0000313" key="8">
    <source>
        <dbReference type="Proteomes" id="UP000187609"/>
    </source>
</evidence>
<keyword evidence="6" id="KW-0732">Signal</keyword>
<sequence length="340" mass="37662">MMELTFLLALLACPAVLCTTTTLGGDDSQYVNITILHRATTEGAAAVCLDGSPPAYHLDMGHGSGLRSWIIVMDGGAWCQSIPDCLSRSTTNLGSSKHMKKVSWFAGVLYHNPQNNPEFYNWNRVRVKYCDGSSFTGDVEQVDPDNKLFFRGARIFNAIMEDLGSKGMQYAENAILSGISAGGLATILNCNKFKSLLPKDVRVKCVADAGFFINGQTISGASDIQEMYQRVVTLHESAKNLPLSCTSAMEPSLIENILVPKYLDRQHVWDDCKKQISNCTFSQRLIIQVFGVEFLKVFEGLTPSFTRGYFTTSCHSHGAILSNNYWFSPTSPRLIHKDNW</sequence>
<dbReference type="OMA" id="CARDCKL"/>
<dbReference type="GO" id="GO:0052793">
    <property type="term" value="F:pectin acetylesterase activity"/>
    <property type="evidence" value="ECO:0007669"/>
    <property type="project" value="TreeGrafter"/>
</dbReference>
<gene>
    <name evidence="7" type="primary">PAE8_14</name>
    <name evidence="7" type="ORF">A4A49_26935</name>
</gene>
<evidence type="ECO:0000256" key="6">
    <source>
        <dbReference type="RuleBase" id="RU363114"/>
    </source>
</evidence>
<dbReference type="Proteomes" id="UP000187609">
    <property type="component" value="Unassembled WGS sequence"/>
</dbReference>
<keyword evidence="6" id="KW-0964">Secreted</keyword>
<feature type="chain" id="PRO_5011830014" description="Pectin acetylesterase" evidence="6">
    <location>
        <begin position="19"/>
        <end position="340"/>
    </location>
</feature>
<dbReference type="Gramene" id="OIT26596">
    <property type="protein sequence ID" value="OIT26596"/>
    <property type="gene ID" value="A4A49_26935"/>
</dbReference>
<dbReference type="InterPro" id="IPR004963">
    <property type="entry name" value="PAE/NOTUM"/>
</dbReference>
<dbReference type="GO" id="GO:0009505">
    <property type="term" value="C:plant-type cell wall"/>
    <property type="evidence" value="ECO:0007669"/>
    <property type="project" value="TreeGrafter"/>
</dbReference>
<evidence type="ECO:0000256" key="4">
    <source>
        <dbReference type="ARBA" id="ARBA00022512"/>
    </source>
</evidence>
<dbReference type="EC" id="3.1.1.-" evidence="6"/>
<proteinExistence type="inferred from homology"/>
<comment type="function">
    <text evidence="1 6">Hydrolyzes acetyl esters in homogalacturonan regions of pectin. In type I primary cell wall, galacturonic acid residues of pectin can be acetylated at the O-2 and O-3 positions. Decreasing the degree of acetylation of pectin gels in vitro alters their physical properties.</text>
</comment>
<evidence type="ECO:0000256" key="1">
    <source>
        <dbReference type="ARBA" id="ARBA00003534"/>
    </source>
</evidence>
<evidence type="ECO:0000256" key="3">
    <source>
        <dbReference type="ARBA" id="ARBA00005784"/>
    </source>
</evidence>
<comment type="subcellular location">
    <subcellularLocation>
        <location evidence="2 6">Secreted</location>
        <location evidence="2 6">Cell wall</location>
    </subcellularLocation>
</comment>
<keyword evidence="6" id="KW-0378">Hydrolase</keyword>
<protein>
    <recommendedName>
        <fullName evidence="6">Pectin acetylesterase</fullName>
        <ecNumber evidence="6">3.1.1.-</ecNumber>
    </recommendedName>
</protein>
<dbReference type="PANTHER" id="PTHR21562">
    <property type="entry name" value="NOTUM-RELATED"/>
    <property type="match status" value="1"/>
</dbReference>
<dbReference type="SMR" id="A0A1J6KD09"/>
<dbReference type="OrthoDB" id="2015280at2759"/>